<dbReference type="Proteomes" id="UP000826188">
    <property type="component" value="Unassembled WGS sequence"/>
</dbReference>
<proteinExistence type="predicted"/>
<sequence>MKQALRILAFSTVILSGCEKEKDEPLLVLSGEYYSENTILAANPIMMYTNKGVVKDQQVINRFLLHRPWSKNSFSQTDTAIPNNSSCQFVGFPI</sequence>
<organism evidence="1 2">
    <name type="scientific">Hymenobacter profundi</name>
    <dbReference type="NCBI Taxonomy" id="1982110"/>
    <lineage>
        <taxon>Bacteria</taxon>
        <taxon>Pseudomonadati</taxon>
        <taxon>Bacteroidota</taxon>
        <taxon>Cytophagia</taxon>
        <taxon>Cytophagales</taxon>
        <taxon>Hymenobacteraceae</taxon>
        <taxon>Hymenobacter</taxon>
    </lineage>
</organism>
<gene>
    <name evidence="1" type="ORF">KYK14_21065</name>
</gene>
<name>A0ABS6X5F0_9BACT</name>
<evidence type="ECO:0000313" key="1">
    <source>
        <dbReference type="EMBL" id="MBW3131063.1"/>
    </source>
</evidence>
<dbReference type="PROSITE" id="PS51257">
    <property type="entry name" value="PROKAR_LIPOPROTEIN"/>
    <property type="match status" value="1"/>
</dbReference>
<evidence type="ECO:0000313" key="2">
    <source>
        <dbReference type="Proteomes" id="UP000826188"/>
    </source>
</evidence>
<comment type="caution">
    <text evidence="1">The sequence shown here is derived from an EMBL/GenBank/DDBJ whole genome shotgun (WGS) entry which is preliminary data.</text>
</comment>
<accession>A0ABS6X5F0</accession>
<keyword evidence="2" id="KW-1185">Reference proteome</keyword>
<dbReference type="RefSeq" id="WP_219161648.1">
    <property type="nucleotide sequence ID" value="NZ_JAHWGL010000156.1"/>
</dbReference>
<reference evidence="1 2" key="1">
    <citation type="submission" date="2021-07" db="EMBL/GenBank/DDBJ databases">
        <title>Hymenobacter profundi sp. nov., isolated from deep-sea water.</title>
        <authorList>
            <person name="Kim M.K."/>
        </authorList>
    </citation>
    <scope>NUCLEOTIDE SEQUENCE [LARGE SCALE GENOMIC DNA]</scope>
    <source>
        <strain evidence="1 2">M2</strain>
    </source>
</reference>
<protein>
    <submittedName>
        <fullName evidence="1">Uncharacterized protein</fullName>
    </submittedName>
</protein>
<dbReference type="EMBL" id="JAHWGL010000156">
    <property type="protein sequence ID" value="MBW3131063.1"/>
    <property type="molecule type" value="Genomic_DNA"/>
</dbReference>